<evidence type="ECO:0000256" key="1">
    <source>
        <dbReference type="ARBA" id="ARBA00022723"/>
    </source>
</evidence>
<dbReference type="SUPFAM" id="SSF57716">
    <property type="entry name" value="Glucocorticoid receptor-like (DNA-binding domain)"/>
    <property type="match status" value="1"/>
</dbReference>
<keyword evidence="5" id="KW-0175">Coiled coil</keyword>
<proteinExistence type="predicted"/>
<dbReference type="GO" id="GO:0003677">
    <property type="term" value="F:DNA binding"/>
    <property type="evidence" value="ECO:0007669"/>
    <property type="project" value="UniProtKB-UniRule"/>
</dbReference>
<evidence type="ECO:0000256" key="3">
    <source>
        <dbReference type="ARBA" id="ARBA00022833"/>
    </source>
</evidence>
<dbReference type="Proteomes" id="UP001152795">
    <property type="component" value="Unassembled WGS sequence"/>
</dbReference>
<dbReference type="PANTHER" id="PTHR31751">
    <property type="entry name" value="SI:CH211-108C17.2-RELATED-RELATED"/>
    <property type="match status" value="1"/>
</dbReference>
<dbReference type="GO" id="GO:0008270">
    <property type="term" value="F:zinc ion binding"/>
    <property type="evidence" value="ECO:0007669"/>
    <property type="project" value="UniProtKB-KW"/>
</dbReference>
<comment type="caution">
    <text evidence="7">The sequence shown here is derived from an EMBL/GenBank/DDBJ whole genome shotgun (WGS) entry which is preliminary data.</text>
</comment>
<gene>
    <name evidence="7" type="ORF">PACLA_8A050544</name>
</gene>
<dbReference type="OrthoDB" id="3252109at2759"/>
<keyword evidence="2" id="KW-0863">Zinc-finger</keyword>
<feature type="compositionally biased region" description="Acidic residues" evidence="6">
    <location>
        <begin position="239"/>
        <end position="250"/>
    </location>
</feature>
<evidence type="ECO:0000313" key="7">
    <source>
        <dbReference type="EMBL" id="CAB4001789.1"/>
    </source>
</evidence>
<feature type="coiled-coil region" evidence="5">
    <location>
        <begin position="181"/>
        <end position="222"/>
    </location>
</feature>
<feature type="compositionally biased region" description="Basic and acidic residues" evidence="6">
    <location>
        <begin position="91"/>
        <end position="101"/>
    </location>
</feature>
<evidence type="ECO:0000256" key="5">
    <source>
        <dbReference type="SAM" id="Coils"/>
    </source>
</evidence>
<dbReference type="PROSITE" id="PS50950">
    <property type="entry name" value="ZF_THAP"/>
    <property type="match status" value="1"/>
</dbReference>
<dbReference type="PANTHER" id="PTHR31751:SF42">
    <property type="entry name" value="PROTEIN CBG10204"/>
    <property type="match status" value="1"/>
</dbReference>
<accession>A0A6S7HC19</accession>
<dbReference type="EMBL" id="CACRXK020004181">
    <property type="protein sequence ID" value="CAB4001789.1"/>
    <property type="molecule type" value="Genomic_DNA"/>
</dbReference>
<protein>
    <submittedName>
        <fullName evidence="7">THAP domain-containing 2</fullName>
    </submittedName>
</protein>
<sequence length="695" mass="78716">MPNRCVAGGCSNVPDLSRNIGLHKFPGENDLEKNRRRLWVAFVRTKRAKWSPTATSRLCSQHFNADDFESPFITIPGTDFVSRAVLKKDAVPSIHHQKDPEPEMADSQSTRKHRSVIRGLLKENEAKTSEATSEDTEEEISTSTNVAFPSEPDLAVDCIHHVEQSSTTQDASSQTPECLGCKKLSSQHRQLRNKIIDLQGKIQDQETEIQQQKESLDTSMDRITSMEKIIVDNESIPSSDEEMEIEEEPQFSEASSPEYNLFPDTESNKDLSESELSSDDDEVEEPRPTKVSTNSENVRTEPKFIVFLSQLLLLFNICPTCKFEKPFVETSVIGTMVKVKTQCFNLHCPSPVNSWKSQPTMIGTKMSAMNFLLCFSVLVSGASPSKTFLVFRNMGLSCISLKTYFKHQAKKLFPTIHLYWKKYKQDTVSKLKATGQNLAIAGDEIHKVLTKISKEKECEHLAEWIKPCGNHLMWSATSTPSGDDTAVYEKVCKVLKKTSLVKGIKKASPIAQTSCLEGFHSVLNQFAPKMIAYSYQGMYCRHIIAAVHFNTNLHRDNRKNEDGSEQMKVVYPKFKNGEATVRNVKVKPNYDYVEEMFNTFVDAKLNKKLKAARKELETMAPAPMNTMLEKQPRKEAIEAWRKRQSMVVQEVPRTLQVTESLSTDVAPKRARYCRTCKNPMKGHKNVTDCPRNMQT</sequence>
<evidence type="ECO:0000256" key="2">
    <source>
        <dbReference type="ARBA" id="ARBA00022771"/>
    </source>
</evidence>
<dbReference type="AlphaFoldDB" id="A0A6S7HC19"/>
<dbReference type="SMART" id="SM00980">
    <property type="entry name" value="THAP"/>
    <property type="match status" value="1"/>
</dbReference>
<keyword evidence="8" id="KW-1185">Reference proteome</keyword>
<organism evidence="7 8">
    <name type="scientific">Paramuricea clavata</name>
    <name type="common">Red gorgonian</name>
    <name type="synonym">Violescent sea-whip</name>
    <dbReference type="NCBI Taxonomy" id="317549"/>
    <lineage>
        <taxon>Eukaryota</taxon>
        <taxon>Metazoa</taxon>
        <taxon>Cnidaria</taxon>
        <taxon>Anthozoa</taxon>
        <taxon>Octocorallia</taxon>
        <taxon>Malacalcyonacea</taxon>
        <taxon>Plexauridae</taxon>
        <taxon>Paramuricea</taxon>
    </lineage>
</organism>
<dbReference type="SMART" id="SM00692">
    <property type="entry name" value="DM3"/>
    <property type="match status" value="1"/>
</dbReference>
<dbReference type="Pfam" id="PF05485">
    <property type="entry name" value="THAP"/>
    <property type="match status" value="1"/>
</dbReference>
<reference evidence="7" key="1">
    <citation type="submission" date="2020-04" db="EMBL/GenBank/DDBJ databases">
        <authorList>
            <person name="Alioto T."/>
            <person name="Alioto T."/>
            <person name="Gomez Garrido J."/>
        </authorList>
    </citation>
    <scope>NUCLEOTIDE SEQUENCE</scope>
    <source>
        <strain evidence="7">A484AB</strain>
    </source>
</reference>
<feature type="region of interest" description="Disordered" evidence="6">
    <location>
        <begin position="229"/>
        <end position="295"/>
    </location>
</feature>
<keyword evidence="1" id="KW-0479">Metal-binding</keyword>
<dbReference type="InterPro" id="IPR038441">
    <property type="entry name" value="THAP_Znf_sf"/>
</dbReference>
<name>A0A6S7HC19_PARCT</name>
<keyword evidence="4" id="KW-0238">DNA-binding</keyword>
<dbReference type="InterPro" id="IPR006612">
    <property type="entry name" value="THAP_Znf"/>
</dbReference>
<evidence type="ECO:0000313" key="8">
    <source>
        <dbReference type="Proteomes" id="UP001152795"/>
    </source>
</evidence>
<evidence type="ECO:0000256" key="4">
    <source>
        <dbReference type="ARBA" id="ARBA00023125"/>
    </source>
</evidence>
<evidence type="ECO:0000256" key="6">
    <source>
        <dbReference type="SAM" id="MobiDB-lite"/>
    </source>
</evidence>
<dbReference type="Gene3D" id="6.20.210.20">
    <property type="entry name" value="THAP domain"/>
    <property type="match status" value="1"/>
</dbReference>
<keyword evidence="3" id="KW-0862">Zinc</keyword>
<feature type="region of interest" description="Disordered" evidence="6">
    <location>
        <begin position="91"/>
        <end position="149"/>
    </location>
</feature>